<evidence type="ECO:0000256" key="3">
    <source>
        <dbReference type="ARBA" id="ARBA00022777"/>
    </source>
</evidence>
<dbReference type="Gene3D" id="1.10.510.10">
    <property type="entry name" value="Transferase(Phosphotransferase) domain 1"/>
    <property type="match status" value="1"/>
</dbReference>
<sequence>MDPERWQRLSPLLDALFELDDDERERSLRLMREEDPQTADDLEALLKLETDREDFLSEPLVAPLPGPRPGVEVGPYRLERMLGEGGMGQVWLAARNDGLYQRRVALKLLRPGLVDPNLRLRFTRERQILARLAHPHIARLLDAGVSSDHQPYLALEYIEGEPITDYCRVHRLSLESRLDLFHQVCDAVSHAHANLIVHRDLKPSNILVTPAGDVRLLDFGIAKLIDADVAAPEQTRTGVRAFTLHYAAPEQVRGEPVSTMTDVYSLGVVLYELLADAKPYRLKRQTDAEWEEAILQGDPTKPSSALQRQADIGEADSAMLRRRARIVTGDLDNIVLKALAKKPEQRYPSVEAMSLDLERYLAGKPVLARPQSVGYRLRKYVVRHRWAIATSVMVSGVLAAALTIVAWQGQQAVRETARAQALQDFVIGLFEGTGAAPRDDAVDMRSLLDNGIVRANRELARQPLARAEVFGIIARLRLGLGDYPEAMALLARQSEILASVGDDAPASLQFEAATQLGFAHRQLDDPRQCIRAMEPWMERARREQSQLPAQVAEFYSQLARCRSAVGEFNQARQLLEYAITVRRETLDDEAGVAENLFDLADVDADAGKTEVALAGLRNALAFLQQNVGERHPLAIQIHRRTAILLREMGRPDEAAKSVDAALALSGELLGERHPTTLALHRQRASVYMEQGWLDVAERDLRDTTPLLIERVGDRHVDVGASFYTLGMLAWEQDRLAEAERDLGQAVEIWRTSSSRTRMVRAMADHAQVLQALGRGDEARRQIEQAMQLAVAQLGLKHPHVADIEYAHGLMLAADGDHPGAKQRLERAASLSRNADGQPAMDTQSIELSLARERARDGDAAAIATLGQIATASAKGAGSEPRNLRWRARAYLGEAQCRGAGAVQARAELDVLSLEVHAGLPQGGRLVREIDAITHECTPVALLDR</sequence>
<keyword evidence="2 5" id="KW-0547">Nucleotide-binding</keyword>
<dbReference type="InterPro" id="IPR011990">
    <property type="entry name" value="TPR-like_helical_dom_sf"/>
</dbReference>
<dbReference type="CDD" id="cd14014">
    <property type="entry name" value="STKc_PknB_like"/>
    <property type="match status" value="1"/>
</dbReference>
<dbReference type="Proteomes" id="UP001165293">
    <property type="component" value="Unassembled WGS sequence"/>
</dbReference>
<evidence type="ECO:0000256" key="4">
    <source>
        <dbReference type="ARBA" id="ARBA00022840"/>
    </source>
</evidence>
<dbReference type="Gene3D" id="1.25.40.10">
    <property type="entry name" value="Tetratricopeptide repeat domain"/>
    <property type="match status" value="2"/>
</dbReference>
<dbReference type="InterPro" id="IPR017441">
    <property type="entry name" value="Protein_kinase_ATP_BS"/>
</dbReference>
<evidence type="ECO:0000256" key="5">
    <source>
        <dbReference type="PROSITE-ProRule" id="PRU10141"/>
    </source>
</evidence>
<dbReference type="InterPro" id="IPR011009">
    <property type="entry name" value="Kinase-like_dom_sf"/>
</dbReference>
<reference evidence="7" key="1">
    <citation type="submission" date="2021-10" db="EMBL/GenBank/DDBJ databases">
        <authorList>
            <person name="Lyu M."/>
            <person name="Wang X."/>
            <person name="Meng X."/>
            <person name="Xu K."/>
        </authorList>
    </citation>
    <scope>NUCLEOTIDE SEQUENCE</scope>
    <source>
        <strain evidence="7">A6</strain>
    </source>
</reference>
<evidence type="ECO:0000313" key="8">
    <source>
        <dbReference type="Proteomes" id="UP001165293"/>
    </source>
</evidence>
<feature type="domain" description="Protein kinase" evidence="6">
    <location>
        <begin position="76"/>
        <end position="361"/>
    </location>
</feature>
<dbReference type="PANTHER" id="PTHR43289">
    <property type="entry name" value="MITOGEN-ACTIVATED PROTEIN KINASE KINASE KINASE 20-RELATED"/>
    <property type="match status" value="1"/>
</dbReference>
<proteinExistence type="predicted"/>
<dbReference type="InterPro" id="IPR008271">
    <property type="entry name" value="Ser/Thr_kinase_AS"/>
</dbReference>
<protein>
    <submittedName>
        <fullName evidence="7">Serine/threonine-protein kinase</fullName>
    </submittedName>
</protein>
<gene>
    <name evidence="7" type="ORF">LK996_08035</name>
</gene>
<dbReference type="GO" id="GO:0016301">
    <property type="term" value="F:kinase activity"/>
    <property type="evidence" value="ECO:0007669"/>
    <property type="project" value="UniProtKB-KW"/>
</dbReference>
<dbReference type="PROSITE" id="PS50011">
    <property type="entry name" value="PROTEIN_KINASE_DOM"/>
    <property type="match status" value="1"/>
</dbReference>
<name>A0ABS8JHD7_9GAMM</name>
<evidence type="ECO:0000313" key="7">
    <source>
        <dbReference type="EMBL" id="MCC8363023.1"/>
    </source>
</evidence>
<dbReference type="Gene3D" id="3.30.200.20">
    <property type="entry name" value="Phosphorylase Kinase, domain 1"/>
    <property type="match status" value="1"/>
</dbReference>
<dbReference type="SUPFAM" id="SSF56112">
    <property type="entry name" value="Protein kinase-like (PK-like)"/>
    <property type="match status" value="1"/>
</dbReference>
<evidence type="ECO:0000259" key="6">
    <source>
        <dbReference type="PROSITE" id="PS50011"/>
    </source>
</evidence>
<dbReference type="EMBL" id="JAJGAK010000001">
    <property type="protein sequence ID" value="MCC8363023.1"/>
    <property type="molecule type" value="Genomic_DNA"/>
</dbReference>
<keyword evidence="4 5" id="KW-0067">ATP-binding</keyword>
<evidence type="ECO:0000256" key="2">
    <source>
        <dbReference type="ARBA" id="ARBA00022741"/>
    </source>
</evidence>
<dbReference type="PROSITE" id="PS00108">
    <property type="entry name" value="PROTEIN_KINASE_ST"/>
    <property type="match status" value="1"/>
</dbReference>
<dbReference type="RefSeq" id="WP_230526584.1">
    <property type="nucleotide sequence ID" value="NZ_JAJGAK010000001.1"/>
</dbReference>
<dbReference type="Pfam" id="PF13374">
    <property type="entry name" value="TPR_10"/>
    <property type="match status" value="2"/>
</dbReference>
<accession>A0ABS8JHD7</accession>
<keyword evidence="3 7" id="KW-0418">Kinase</keyword>
<dbReference type="Pfam" id="PF00069">
    <property type="entry name" value="Pkinase"/>
    <property type="match status" value="1"/>
</dbReference>
<keyword evidence="8" id="KW-1185">Reference proteome</keyword>
<dbReference type="SUPFAM" id="SSF48452">
    <property type="entry name" value="TPR-like"/>
    <property type="match status" value="3"/>
</dbReference>
<organism evidence="7 8">
    <name type="scientific">Noviluteimonas lactosilytica</name>
    <dbReference type="NCBI Taxonomy" id="2888523"/>
    <lineage>
        <taxon>Bacteria</taxon>
        <taxon>Pseudomonadati</taxon>
        <taxon>Pseudomonadota</taxon>
        <taxon>Gammaproteobacteria</taxon>
        <taxon>Lysobacterales</taxon>
        <taxon>Lysobacteraceae</taxon>
        <taxon>Noviluteimonas</taxon>
    </lineage>
</organism>
<feature type="binding site" evidence="5">
    <location>
        <position position="107"/>
    </location>
    <ligand>
        <name>ATP</name>
        <dbReference type="ChEBI" id="CHEBI:30616"/>
    </ligand>
</feature>
<dbReference type="InterPro" id="IPR019734">
    <property type="entry name" value="TPR_rpt"/>
</dbReference>
<dbReference type="SMART" id="SM00028">
    <property type="entry name" value="TPR"/>
    <property type="match status" value="4"/>
</dbReference>
<keyword evidence="1" id="KW-0808">Transferase</keyword>
<dbReference type="PROSITE" id="PS00107">
    <property type="entry name" value="PROTEIN_KINASE_ATP"/>
    <property type="match status" value="1"/>
</dbReference>
<dbReference type="Pfam" id="PF13424">
    <property type="entry name" value="TPR_12"/>
    <property type="match status" value="1"/>
</dbReference>
<comment type="caution">
    <text evidence="7">The sequence shown here is derived from an EMBL/GenBank/DDBJ whole genome shotgun (WGS) entry which is preliminary data.</text>
</comment>
<dbReference type="PANTHER" id="PTHR43289:SF34">
    <property type="entry name" value="SERINE_THREONINE-PROTEIN KINASE YBDM-RELATED"/>
    <property type="match status" value="1"/>
</dbReference>
<dbReference type="InterPro" id="IPR000719">
    <property type="entry name" value="Prot_kinase_dom"/>
</dbReference>
<evidence type="ECO:0000256" key="1">
    <source>
        <dbReference type="ARBA" id="ARBA00022679"/>
    </source>
</evidence>
<dbReference type="SMART" id="SM00220">
    <property type="entry name" value="S_TKc"/>
    <property type="match status" value="1"/>
</dbReference>